<evidence type="ECO:0000313" key="6">
    <source>
        <dbReference type="EMBL" id="QNQ07988.1"/>
    </source>
</evidence>
<keyword evidence="4" id="KW-0804">Transcription</keyword>
<sequence>MPPLEAVEAFLAAARSRSFRAAAASLALSPSAFSRRIQLLERFAGRQLFQRSNASAILSADGERYLANVAPAIEAILHATNSLRQVDAEGTLRMATSHSMAAEWLMPRLPKLLSETGIALELTVSRDPESLRSQAVDVALWGGPTPELASLVDVIANLDAVPVAAPRLFAGRSPPRTPADLAGQPLIEVRANAGLWRHWLRKAGYSGPPPAVAARYDTNQLKNEAAASGLGVALATPMVAERFLADQRLVAFTRLRLPTDQSYCLHYASSDVRLRRSVQSLLHWLRAEAQSSLKRYDRWYEAGSCA</sequence>
<dbReference type="SUPFAM" id="SSF46785">
    <property type="entry name" value="Winged helix' DNA-binding domain"/>
    <property type="match status" value="1"/>
</dbReference>
<dbReference type="GO" id="GO:0003700">
    <property type="term" value="F:DNA-binding transcription factor activity"/>
    <property type="evidence" value="ECO:0007669"/>
    <property type="project" value="InterPro"/>
</dbReference>
<comment type="similarity">
    <text evidence="1">Belongs to the LysR transcriptional regulatory family.</text>
</comment>
<dbReference type="PANTHER" id="PTHR30537">
    <property type="entry name" value="HTH-TYPE TRANSCRIPTIONAL REGULATOR"/>
    <property type="match status" value="1"/>
</dbReference>
<evidence type="ECO:0000256" key="4">
    <source>
        <dbReference type="ARBA" id="ARBA00023163"/>
    </source>
</evidence>
<dbReference type="SUPFAM" id="SSF53850">
    <property type="entry name" value="Periplasmic binding protein-like II"/>
    <property type="match status" value="1"/>
</dbReference>
<evidence type="ECO:0000256" key="2">
    <source>
        <dbReference type="ARBA" id="ARBA00023015"/>
    </source>
</evidence>
<proteinExistence type="inferred from homology"/>
<feature type="domain" description="HTH lysR-type" evidence="5">
    <location>
        <begin position="2"/>
        <end position="59"/>
    </location>
</feature>
<keyword evidence="2" id="KW-0805">Transcription regulation</keyword>
<evidence type="ECO:0000256" key="3">
    <source>
        <dbReference type="ARBA" id="ARBA00023125"/>
    </source>
</evidence>
<dbReference type="AlphaFoldDB" id="A0A7H0LE85"/>
<dbReference type="InterPro" id="IPR036388">
    <property type="entry name" value="WH-like_DNA-bd_sf"/>
</dbReference>
<dbReference type="KEGG" id="spap:H3Z74_14475"/>
<keyword evidence="7" id="KW-1185">Reference proteome</keyword>
<dbReference type="PANTHER" id="PTHR30537:SF79">
    <property type="entry name" value="TRANSCRIPTIONAL REGULATOR-RELATED"/>
    <property type="match status" value="1"/>
</dbReference>
<dbReference type="Pfam" id="PF03466">
    <property type="entry name" value="LysR_substrate"/>
    <property type="match status" value="1"/>
</dbReference>
<organism evidence="6 7">
    <name type="scientific">Sphingomonas alpina</name>
    <dbReference type="NCBI Taxonomy" id="653931"/>
    <lineage>
        <taxon>Bacteria</taxon>
        <taxon>Pseudomonadati</taxon>
        <taxon>Pseudomonadota</taxon>
        <taxon>Alphaproteobacteria</taxon>
        <taxon>Sphingomonadales</taxon>
        <taxon>Sphingomonadaceae</taxon>
        <taxon>Sphingomonas</taxon>
    </lineage>
</organism>
<accession>A0A7H0LE85</accession>
<dbReference type="Gene3D" id="1.10.10.10">
    <property type="entry name" value="Winged helix-like DNA-binding domain superfamily/Winged helix DNA-binding domain"/>
    <property type="match status" value="1"/>
</dbReference>
<evidence type="ECO:0000256" key="1">
    <source>
        <dbReference type="ARBA" id="ARBA00009437"/>
    </source>
</evidence>
<dbReference type="GO" id="GO:0006351">
    <property type="term" value="P:DNA-templated transcription"/>
    <property type="evidence" value="ECO:0007669"/>
    <property type="project" value="TreeGrafter"/>
</dbReference>
<dbReference type="Proteomes" id="UP000516148">
    <property type="component" value="Chromosome"/>
</dbReference>
<dbReference type="EMBL" id="CP061038">
    <property type="protein sequence ID" value="QNQ07988.1"/>
    <property type="molecule type" value="Genomic_DNA"/>
</dbReference>
<dbReference type="Gene3D" id="3.40.190.10">
    <property type="entry name" value="Periplasmic binding protein-like II"/>
    <property type="match status" value="2"/>
</dbReference>
<protein>
    <submittedName>
        <fullName evidence="6">LysR family transcriptional regulator</fullName>
    </submittedName>
</protein>
<gene>
    <name evidence="6" type="ORF">H3Z74_14475</name>
</gene>
<dbReference type="InterPro" id="IPR005119">
    <property type="entry name" value="LysR_subst-bd"/>
</dbReference>
<dbReference type="InterPro" id="IPR036390">
    <property type="entry name" value="WH_DNA-bd_sf"/>
</dbReference>
<dbReference type="InterPro" id="IPR000847">
    <property type="entry name" value="LysR_HTH_N"/>
</dbReference>
<keyword evidence="3" id="KW-0238">DNA-binding</keyword>
<dbReference type="GO" id="GO:0043565">
    <property type="term" value="F:sequence-specific DNA binding"/>
    <property type="evidence" value="ECO:0007669"/>
    <property type="project" value="TreeGrafter"/>
</dbReference>
<dbReference type="PROSITE" id="PS50931">
    <property type="entry name" value="HTH_LYSR"/>
    <property type="match status" value="1"/>
</dbReference>
<evidence type="ECO:0000313" key="7">
    <source>
        <dbReference type="Proteomes" id="UP000516148"/>
    </source>
</evidence>
<evidence type="ECO:0000259" key="5">
    <source>
        <dbReference type="PROSITE" id="PS50931"/>
    </source>
</evidence>
<dbReference type="RefSeq" id="WP_187760320.1">
    <property type="nucleotide sequence ID" value="NZ_CP061038.1"/>
</dbReference>
<dbReference type="Pfam" id="PF00126">
    <property type="entry name" value="HTH_1"/>
    <property type="match status" value="1"/>
</dbReference>
<name>A0A7H0LE85_9SPHN</name>
<dbReference type="InterPro" id="IPR058163">
    <property type="entry name" value="LysR-type_TF_proteobact-type"/>
</dbReference>
<reference evidence="6 7" key="1">
    <citation type="submission" date="2020-09" db="EMBL/GenBank/DDBJ databases">
        <title>Sphingomonas sp., a new species isolated from pork steak.</title>
        <authorList>
            <person name="Heidler von Heilborn D."/>
        </authorList>
    </citation>
    <scope>NUCLEOTIDE SEQUENCE [LARGE SCALE GENOMIC DNA]</scope>
    <source>
        <strain evidence="7">S8-3T</strain>
    </source>
</reference>